<feature type="region of interest" description="Disordered" evidence="1">
    <location>
        <begin position="406"/>
        <end position="509"/>
    </location>
</feature>
<organism evidence="2">
    <name type="scientific">Cladocopium goreaui</name>
    <dbReference type="NCBI Taxonomy" id="2562237"/>
    <lineage>
        <taxon>Eukaryota</taxon>
        <taxon>Sar</taxon>
        <taxon>Alveolata</taxon>
        <taxon>Dinophyceae</taxon>
        <taxon>Suessiales</taxon>
        <taxon>Symbiodiniaceae</taxon>
        <taxon>Cladocopium</taxon>
    </lineage>
</organism>
<name>A0A9P1DFQ5_9DINO</name>
<feature type="region of interest" description="Disordered" evidence="1">
    <location>
        <begin position="270"/>
        <end position="309"/>
    </location>
</feature>
<dbReference type="Proteomes" id="UP001152797">
    <property type="component" value="Unassembled WGS sequence"/>
</dbReference>
<feature type="compositionally biased region" description="Basic and acidic residues" evidence="1">
    <location>
        <begin position="172"/>
        <end position="193"/>
    </location>
</feature>
<evidence type="ECO:0000313" key="4">
    <source>
        <dbReference type="Proteomes" id="UP001152797"/>
    </source>
</evidence>
<keyword evidence="4" id="KW-1185">Reference proteome</keyword>
<evidence type="ECO:0000313" key="2">
    <source>
        <dbReference type="EMBL" id="CAI4008164.1"/>
    </source>
</evidence>
<feature type="compositionally biased region" description="Basic and acidic residues" evidence="1">
    <location>
        <begin position="294"/>
        <end position="303"/>
    </location>
</feature>
<dbReference type="EMBL" id="CAMXCT030004221">
    <property type="protein sequence ID" value="CAL4795476.1"/>
    <property type="molecule type" value="Genomic_DNA"/>
</dbReference>
<dbReference type="AlphaFoldDB" id="A0A9P1DFQ5"/>
<dbReference type="EMBL" id="CAMXCT010004221">
    <property type="protein sequence ID" value="CAI4008164.1"/>
    <property type="molecule type" value="Genomic_DNA"/>
</dbReference>
<comment type="caution">
    <text evidence="2">The sequence shown here is derived from an EMBL/GenBank/DDBJ whole genome shotgun (WGS) entry which is preliminary data.</text>
</comment>
<feature type="compositionally biased region" description="Acidic residues" evidence="1">
    <location>
        <begin position="429"/>
        <end position="438"/>
    </location>
</feature>
<gene>
    <name evidence="2" type="ORF">C1SCF055_LOCUS33629</name>
</gene>
<reference evidence="3 4" key="2">
    <citation type="submission" date="2024-05" db="EMBL/GenBank/DDBJ databases">
        <authorList>
            <person name="Chen Y."/>
            <person name="Shah S."/>
            <person name="Dougan E. K."/>
            <person name="Thang M."/>
            <person name="Chan C."/>
        </authorList>
    </citation>
    <scope>NUCLEOTIDE SEQUENCE [LARGE SCALE GENOMIC DNA]</scope>
</reference>
<evidence type="ECO:0000256" key="1">
    <source>
        <dbReference type="SAM" id="MobiDB-lite"/>
    </source>
</evidence>
<dbReference type="EMBL" id="CAMXCT020004221">
    <property type="protein sequence ID" value="CAL1161539.1"/>
    <property type="molecule type" value="Genomic_DNA"/>
</dbReference>
<proteinExistence type="predicted"/>
<feature type="compositionally biased region" description="Basic and acidic residues" evidence="1">
    <location>
        <begin position="464"/>
        <end position="478"/>
    </location>
</feature>
<evidence type="ECO:0000313" key="3">
    <source>
        <dbReference type="EMBL" id="CAL4795476.1"/>
    </source>
</evidence>
<reference evidence="2" key="1">
    <citation type="submission" date="2022-10" db="EMBL/GenBank/DDBJ databases">
        <authorList>
            <person name="Chen Y."/>
            <person name="Dougan E. K."/>
            <person name="Chan C."/>
            <person name="Rhodes N."/>
            <person name="Thang M."/>
        </authorList>
    </citation>
    <scope>NUCLEOTIDE SEQUENCE</scope>
</reference>
<protein>
    <submittedName>
        <fullName evidence="2">Uncharacterized protein</fullName>
    </submittedName>
</protein>
<feature type="compositionally biased region" description="Basic and acidic residues" evidence="1">
    <location>
        <begin position="406"/>
        <end position="419"/>
    </location>
</feature>
<accession>A0A9P1DFQ5</accession>
<sequence>MAGGIGLREVKQCSDDSFQSLWDGAGDHILFECLDDGGQPQGYAVARIMTQYHGDKDGGFLKLEYVAASDEYYQHWIISEGGSGQYHHVCRKSLGACRRKVGESGLVHIQKLAFVTSADVDSIVKEWNAKRLDKGPPVGRGTAPVSSRGRPGDHLTTASKRKAKRPPSYEETSPRPEEARGRVGEFSRKRQEATKPSPLDAMLGDDLEDPLQNDSRLEQLRASLEDRKKKPEEKTSASAVLVQRVQDGLERNAQKKKKSSEQEKVTKALQVLRGKKNQEESSSLKSDSEDDELQVSKKHDLTSRQRKLRKLSADNPGTLLVRGFSLMHEQLGMLYGDAASIGSKAEALQPAALRYLLTTAIPQMDPKQVGEETMRELRTLASTLDLVVSGRVLMESDFARSMAVKDAKSSELLKKEEASVARPKAFTFEEQEPLEETGEVPGPADQRHPGASTGSKTGSDEDEGRTRSRAQEGEREQIPMEEPCLRAQETRGGEAWSGGTLEGQRQERLKPPVAAGDVLSCPVAAGQRIISAPVEAGDGPAEKPALVVARGVAAGPQDESARPDCRGAETTELSVMRGKCLQVPGEARTASQAVAGILIQVFMQKD</sequence>
<feature type="region of interest" description="Disordered" evidence="1">
    <location>
        <begin position="132"/>
        <end position="212"/>
    </location>
</feature>